<name>A0A2M3ZSG4_9DIPT</name>
<dbReference type="AlphaFoldDB" id="A0A2M3ZSG4"/>
<protein>
    <submittedName>
        <fullName evidence="1">Putative secreted peptide</fullName>
    </submittedName>
</protein>
<sequence>MRHTRGDARGGTVNAQVLQHKLLLLVLLGSRRLAGQQTLLRNVVCLLLCQQLMAWWRYGQGVGRRNG</sequence>
<reference evidence="1" key="1">
    <citation type="submission" date="2018-01" db="EMBL/GenBank/DDBJ databases">
        <title>An insight into the sialome of Amazonian anophelines.</title>
        <authorList>
            <person name="Ribeiro J.M."/>
            <person name="Scarpassa V."/>
            <person name="Calvo E."/>
        </authorList>
    </citation>
    <scope>NUCLEOTIDE SEQUENCE</scope>
    <source>
        <tissue evidence="1">Salivary glands</tissue>
    </source>
</reference>
<accession>A0A2M3ZSG4</accession>
<dbReference type="EMBL" id="GGFM01010684">
    <property type="protein sequence ID" value="MBW31435.1"/>
    <property type="molecule type" value="Transcribed_RNA"/>
</dbReference>
<proteinExistence type="predicted"/>
<evidence type="ECO:0000313" key="1">
    <source>
        <dbReference type="EMBL" id="MBW31435.1"/>
    </source>
</evidence>
<organism evidence="1">
    <name type="scientific">Anopheles braziliensis</name>
    <dbReference type="NCBI Taxonomy" id="58242"/>
    <lineage>
        <taxon>Eukaryota</taxon>
        <taxon>Metazoa</taxon>
        <taxon>Ecdysozoa</taxon>
        <taxon>Arthropoda</taxon>
        <taxon>Hexapoda</taxon>
        <taxon>Insecta</taxon>
        <taxon>Pterygota</taxon>
        <taxon>Neoptera</taxon>
        <taxon>Endopterygota</taxon>
        <taxon>Diptera</taxon>
        <taxon>Nematocera</taxon>
        <taxon>Culicoidea</taxon>
        <taxon>Culicidae</taxon>
        <taxon>Anophelinae</taxon>
        <taxon>Anopheles</taxon>
    </lineage>
</organism>